<dbReference type="GO" id="GO:0048038">
    <property type="term" value="F:quinone binding"/>
    <property type="evidence" value="ECO:0007669"/>
    <property type="project" value="UniProtKB-UniRule"/>
</dbReference>
<organism evidence="3 4">
    <name type="scientific">Thermosulfurimonas marina</name>
    <dbReference type="NCBI Taxonomy" id="2047767"/>
    <lineage>
        <taxon>Bacteria</taxon>
        <taxon>Pseudomonadati</taxon>
        <taxon>Thermodesulfobacteriota</taxon>
        <taxon>Thermodesulfobacteria</taxon>
        <taxon>Thermodesulfobacteriales</taxon>
        <taxon>Thermodesulfobacteriaceae</taxon>
        <taxon>Thermosulfurimonas</taxon>
    </lineage>
</organism>
<dbReference type="InterPro" id="IPR042106">
    <property type="entry name" value="Nuo/plastoQ_OxRdtase_6_NuoJ"/>
</dbReference>
<comment type="similarity">
    <text evidence="1 2">Belongs to the complex I subunit 6 family.</text>
</comment>
<dbReference type="PANTHER" id="PTHR33269:SF17">
    <property type="entry name" value="NADH-UBIQUINONE OXIDOREDUCTASE CHAIN 6"/>
    <property type="match status" value="1"/>
</dbReference>
<feature type="transmembrane region" description="Helical" evidence="2">
    <location>
        <begin position="87"/>
        <end position="108"/>
    </location>
</feature>
<dbReference type="PANTHER" id="PTHR33269">
    <property type="entry name" value="NADH-UBIQUINONE OXIDOREDUCTASE CHAIN 6"/>
    <property type="match status" value="1"/>
</dbReference>
<dbReference type="EC" id="7.1.1.-" evidence="2"/>
<keyword evidence="4" id="KW-1185">Reference proteome</keyword>
<dbReference type="EMBL" id="CP042909">
    <property type="protein sequence ID" value="QJA05296.1"/>
    <property type="molecule type" value="Genomic_DNA"/>
</dbReference>
<evidence type="ECO:0000313" key="4">
    <source>
        <dbReference type="Proteomes" id="UP000501253"/>
    </source>
</evidence>
<keyword evidence="2" id="KW-1133">Transmembrane helix</keyword>
<feature type="transmembrane region" description="Helical" evidence="2">
    <location>
        <begin position="6"/>
        <end position="22"/>
    </location>
</feature>
<keyword evidence="2" id="KW-0472">Membrane</keyword>
<dbReference type="Proteomes" id="UP000501253">
    <property type="component" value="Chromosome"/>
</dbReference>
<keyword evidence="3" id="KW-0830">Ubiquinone</keyword>
<dbReference type="GO" id="GO:0005886">
    <property type="term" value="C:plasma membrane"/>
    <property type="evidence" value="ECO:0007669"/>
    <property type="project" value="UniProtKB-SubCell"/>
</dbReference>
<evidence type="ECO:0000256" key="2">
    <source>
        <dbReference type="RuleBase" id="RU004429"/>
    </source>
</evidence>
<dbReference type="InterPro" id="IPR001457">
    <property type="entry name" value="NADH_UbQ/plastoQ_OxRdtase_su6"/>
</dbReference>
<evidence type="ECO:0000313" key="3">
    <source>
        <dbReference type="EMBL" id="QJA05296.1"/>
    </source>
</evidence>
<feature type="transmembrane region" description="Helical" evidence="2">
    <location>
        <begin position="143"/>
        <end position="164"/>
    </location>
</feature>
<keyword evidence="2" id="KW-0812">Transmembrane</keyword>
<dbReference type="RefSeq" id="WP_168718661.1">
    <property type="nucleotide sequence ID" value="NZ_CP042909.1"/>
</dbReference>
<feature type="transmembrane region" description="Helical" evidence="2">
    <location>
        <begin position="29"/>
        <end position="47"/>
    </location>
</feature>
<keyword evidence="2" id="KW-0520">NAD</keyword>
<keyword evidence="2" id="KW-1003">Cell membrane</keyword>
<protein>
    <recommendedName>
        <fullName evidence="2">NADH-quinone oxidoreductase subunit J</fullName>
        <ecNumber evidence="2">7.1.1.-</ecNumber>
    </recommendedName>
</protein>
<proteinExistence type="inferred from homology"/>
<dbReference type="GO" id="GO:0008137">
    <property type="term" value="F:NADH dehydrogenase (ubiquinone) activity"/>
    <property type="evidence" value="ECO:0007669"/>
    <property type="project" value="UniProtKB-UniRule"/>
</dbReference>
<reference evidence="3 4" key="1">
    <citation type="submission" date="2019-08" db="EMBL/GenBank/DDBJ databases">
        <title>Complete genome sequence of Thermosulfurimonas marina SU872T, an anaerobic thermophilic chemolithoautotrophic bacterium isolated from a shallow marine hydrothermal vent.</title>
        <authorList>
            <person name="Allioux M."/>
            <person name="Jebbar M."/>
            <person name="Slobodkina G."/>
            <person name="Slobodkin A."/>
            <person name="Moalic Y."/>
            <person name="Frolova A."/>
            <person name="Shao Z."/>
            <person name="Alain K."/>
        </authorList>
    </citation>
    <scope>NUCLEOTIDE SEQUENCE [LARGE SCALE GENOMIC DNA]</scope>
    <source>
        <strain evidence="3 4">SU872</strain>
    </source>
</reference>
<dbReference type="Gene3D" id="1.20.120.1200">
    <property type="entry name" value="NADH-ubiquinone/plastoquinone oxidoreductase chain 6, subunit NuoJ"/>
    <property type="match status" value="1"/>
</dbReference>
<name>A0A6H1WQ84_9BACT</name>
<accession>A0A6H1WQ84</accession>
<evidence type="ECO:0000256" key="1">
    <source>
        <dbReference type="ARBA" id="ARBA00005698"/>
    </source>
</evidence>
<dbReference type="KEGG" id="tmai:FVE67_00165"/>
<comment type="catalytic activity">
    <reaction evidence="2">
        <text>a quinone + NADH + 5 H(+)(in) = a quinol + NAD(+) + 4 H(+)(out)</text>
        <dbReference type="Rhea" id="RHEA:57888"/>
        <dbReference type="ChEBI" id="CHEBI:15378"/>
        <dbReference type="ChEBI" id="CHEBI:24646"/>
        <dbReference type="ChEBI" id="CHEBI:57540"/>
        <dbReference type="ChEBI" id="CHEBI:57945"/>
        <dbReference type="ChEBI" id="CHEBI:132124"/>
    </reaction>
</comment>
<comment type="function">
    <text evidence="2">NDH-1 shuttles electrons from NADH, via FMN and iron-sulfur (Fe-S) centers, to quinones in the respiratory chain. Couples the redox reaction to proton translocation (for every two electrons transferred, four hydrogen ions are translocated across the cytoplasmic membrane), and thus conserves the redox energy in a proton gradient.</text>
</comment>
<feature type="transmembrane region" description="Helical" evidence="2">
    <location>
        <begin position="53"/>
        <end position="75"/>
    </location>
</feature>
<gene>
    <name evidence="3" type="ORF">FVE67_00165</name>
</gene>
<keyword evidence="2" id="KW-0874">Quinone</keyword>
<comment type="subcellular location">
    <subcellularLocation>
        <location evidence="2">Cell membrane</location>
        <topology evidence="2">Multi-pass membrane protein</topology>
    </subcellularLocation>
</comment>
<dbReference type="Pfam" id="PF00499">
    <property type="entry name" value="Oxidored_q3"/>
    <property type="match status" value="1"/>
</dbReference>
<sequence length="172" mass="18802">MEKVLFGYLSLAMLVSALLAVFSRNAVKAVLWVLVMFLHQAVLFLTLQAEFLAAVQVIVYAGAVLVLFLFVVYMINLREELRLPRFLGSYPLAFLAVFGLLVLAAAGLSGYHTAQALGILTPEALLKYGHARLLGEHLFREHLLAFEVAGVLLLVAVLGAVVLVRRIREGAV</sequence>
<dbReference type="AlphaFoldDB" id="A0A6H1WQ84"/>